<reference evidence="1 2" key="1">
    <citation type="journal article" date="2009" name="Environ. Microbiol.">
        <title>Genome sequence of Desulfobacterium autotrophicum HRM2, a marine sulfate reducer oxidizing organic carbon completely to carbon dioxide.</title>
        <authorList>
            <person name="Strittmatter A.W."/>
            <person name="Liesegang H."/>
            <person name="Rabus R."/>
            <person name="Decker I."/>
            <person name="Amann J."/>
            <person name="Andres S."/>
            <person name="Henne A."/>
            <person name="Fricke W.F."/>
            <person name="Martinez-Arias R."/>
            <person name="Bartels D."/>
            <person name="Goesmann A."/>
            <person name="Krause L."/>
            <person name="Puehler A."/>
            <person name="Klenk H.P."/>
            <person name="Richter M."/>
            <person name="Schuler M."/>
            <person name="Gloeckner F.O."/>
            <person name="Meyerdierks A."/>
            <person name="Gottschalk G."/>
            <person name="Amann R."/>
        </authorList>
    </citation>
    <scope>NUCLEOTIDE SEQUENCE [LARGE SCALE GENOMIC DNA]</scope>
    <source>
        <strain evidence="2">ATCC 43914 / DSM 3382 / HRM2</strain>
    </source>
</reference>
<dbReference type="EMBL" id="CP001087">
    <property type="protein sequence ID" value="ACN17344.1"/>
    <property type="molecule type" value="Genomic_DNA"/>
</dbReference>
<name>C0QDS3_DESAH</name>
<sequence length="186" mass="22000">MHPHCLYTKQTPFGHSHGPDSVVSRRFSKTLKLFSFPLHGMVTSDMYQGVKRLKGTQSRGHPLPRKLRTFMNTPKLLYKPTELFNKKLDQVKVTDPLGYKKIQNVIDRLLLEPNNADGKMTGLYNGRLKKYVGRRDYRIIYYWCLLCRKENRRLDKKCDDCESIPDNSAIFFDLYHKKDKKKFKRI</sequence>
<keyword evidence="2" id="KW-1185">Reference proteome</keyword>
<evidence type="ECO:0000313" key="1">
    <source>
        <dbReference type="EMBL" id="ACN17344.1"/>
    </source>
</evidence>
<proteinExistence type="predicted"/>
<accession>C0QDS3</accession>
<dbReference type="eggNOG" id="ENOG5032X0T">
    <property type="taxonomic scope" value="Bacteria"/>
</dbReference>
<protein>
    <submittedName>
        <fullName evidence="1">Uncharacterized protein</fullName>
    </submittedName>
</protein>
<dbReference type="AlphaFoldDB" id="C0QDS3"/>
<dbReference type="Proteomes" id="UP000000442">
    <property type="component" value="Chromosome"/>
</dbReference>
<dbReference type="KEGG" id="dat:HRM2_42880"/>
<dbReference type="HOGENOM" id="CLU_1452249_0_0_7"/>
<gene>
    <name evidence="1" type="ordered locus">HRM2_42880</name>
</gene>
<organism evidence="1 2">
    <name type="scientific">Desulforapulum autotrophicum (strain ATCC 43914 / DSM 3382 / VKM B-1955 / HRM2)</name>
    <name type="common">Desulfobacterium autotrophicum</name>
    <dbReference type="NCBI Taxonomy" id="177437"/>
    <lineage>
        <taxon>Bacteria</taxon>
        <taxon>Pseudomonadati</taxon>
        <taxon>Thermodesulfobacteriota</taxon>
        <taxon>Desulfobacteria</taxon>
        <taxon>Desulfobacterales</taxon>
        <taxon>Desulfobacteraceae</taxon>
        <taxon>Desulforapulum</taxon>
    </lineage>
</organism>
<evidence type="ECO:0000313" key="2">
    <source>
        <dbReference type="Proteomes" id="UP000000442"/>
    </source>
</evidence>
<dbReference type="STRING" id="177437.HRM2_42880"/>